<evidence type="ECO:0000256" key="8">
    <source>
        <dbReference type="ARBA" id="ARBA00023065"/>
    </source>
</evidence>
<organism evidence="13 14">
    <name type="scientific">Caerostris extrusa</name>
    <name type="common">Bark spider</name>
    <name type="synonym">Caerostris bankana</name>
    <dbReference type="NCBI Taxonomy" id="172846"/>
    <lineage>
        <taxon>Eukaryota</taxon>
        <taxon>Metazoa</taxon>
        <taxon>Ecdysozoa</taxon>
        <taxon>Arthropoda</taxon>
        <taxon>Chelicerata</taxon>
        <taxon>Arachnida</taxon>
        <taxon>Araneae</taxon>
        <taxon>Araneomorphae</taxon>
        <taxon>Entelegynae</taxon>
        <taxon>Araneoidea</taxon>
        <taxon>Araneidae</taxon>
        <taxon>Caerostris</taxon>
    </lineage>
</organism>
<keyword evidence="6" id="KW-1133">Transmembrane helix</keyword>
<evidence type="ECO:0000256" key="9">
    <source>
        <dbReference type="ARBA" id="ARBA00023136"/>
    </source>
</evidence>
<dbReference type="Proteomes" id="UP001054945">
    <property type="component" value="Unassembled WGS sequence"/>
</dbReference>
<evidence type="ECO:0000256" key="10">
    <source>
        <dbReference type="ARBA" id="ARBA00023201"/>
    </source>
</evidence>
<keyword evidence="7" id="KW-0915">Sodium</keyword>
<evidence type="ECO:0000256" key="4">
    <source>
        <dbReference type="ARBA" id="ARBA00022461"/>
    </source>
</evidence>
<keyword evidence="10 12" id="KW-0739">Sodium transport</keyword>
<evidence type="ECO:0000256" key="1">
    <source>
        <dbReference type="ARBA" id="ARBA00004141"/>
    </source>
</evidence>
<comment type="subcellular location">
    <subcellularLocation>
        <location evidence="1">Membrane</location>
        <topology evidence="1">Multi-pass membrane protein</topology>
    </subcellularLocation>
</comment>
<keyword evidence="3 12" id="KW-0813">Transport</keyword>
<accession>A0AAV4NT46</accession>
<evidence type="ECO:0000256" key="3">
    <source>
        <dbReference type="ARBA" id="ARBA00022448"/>
    </source>
</evidence>
<keyword evidence="8 12" id="KW-0406">Ion transport</keyword>
<evidence type="ECO:0000256" key="7">
    <source>
        <dbReference type="ARBA" id="ARBA00023053"/>
    </source>
</evidence>
<evidence type="ECO:0000256" key="5">
    <source>
        <dbReference type="ARBA" id="ARBA00022692"/>
    </source>
</evidence>
<keyword evidence="9" id="KW-0472">Membrane</keyword>
<evidence type="ECO:0000313" key="13">
    <source>
        <dbReference type="EMBL" id="GIX87883.1"/>
    </source>
</evidence>
<keyword evidence="4 12" id="KW-0894">Sodium channel</keyword>
<evidence type="ECO:0000313" key="14">
    <source>
        <dbReference type="Proteomes" id="UP001054945"/>
    </source>
</evidence>
<dbReference type="GO" id="GO:0016020">
    <property type="term" value="C:membrane"/>
    <property type="evidence" value="ECO:0007669"/>
    <property type="project" value="UniProtKB-SubCell"/>
</dbReference>
<evidence type="ECO:0000256" key="6">
    <source>
        <dbReference type="ARBA" id="ARBA00022989"/>
    </source>
</evidence>
<protein>
    <submittedName>
        <fullName evidence="13">Uncharacterized protein</fullName>
    </submittedName>
</protein>
<evidence type="ECO:0000256" key="2">
    <source>
        <dbReference type="ARBA" id="ARBA00007193"/>
    </source>
</evidence>
<evidence type="ECO:0000256" key="12">
    <source>
        <dbReference type="RuleBase" id="RU000679"/>
    </source>
</evidence>
<evidence type="ECO:0000256" key="11">
    <source>
        <dbReference type="ARBA" id="ARBA00023303"/>
    </source>
</evidence>
<reference evidence="13 14" key="1">
    <citation type="submission" date="2021-06" db="EMBL/GenBank/DDBJ databases">
        <title>Caerostris extrusa draft genome.</title>
        <authorList>
            <person name="Kono N."/>
            <person name="Arakawa K."/>
        </authorList>
    </citation>
    <scope>NUCLEOTIDE SEQUENCE [LARGE SCALE GENOMIC DNA]</scope>
</reference>
<keyword evidence="5 12" id="KW-0812">Transmembrane</keyword>
<keyword evidence="14" id="KW-1185">Reference proteome</keyword>
<comment type="similarity">
    <text evidence="2 12">Belongs to the amiloride-sensitive sodium channel (TC 1.A.6) family.</text>
</comment>
<dbReference type="InterPro" id="IPR001873">
    <property type="entry name" value="ENaC"/>
</dbReference>
<keyword evidence="11 12" id="KW-0407">Ion channel</keyword>
<dbReference type="EMBL" id="BPLR01003717">
    <property type="protein sequence ID" value="GIX87883.1"/>
    <property type="molecule type" value="Genomic_DNA"/>
</dbReference>
<comment type="caution">
    <text evidence="13">The sequence shown here is derived from an EMBL/GenBank/DDBJ whole genome shotgun (WGS) entry which is preliminary data.</text>
</comment>
<dbReference type="Pfam" id="PF00858">
    <property type="entry name" value="ASC"/>
    <property type="match status" value="1"/>
</dbReference>
<proteinExistence type="inferred from homology"/>
<dbReference type="AlphaFoldDB" id="A0AAV4NT46"/>
<gene>
    <name evidence="13" type="ORF">CEXT_603761</name>
</gene>
<name>A0AAV4NT46_CAEEX</name>
<sequence length="139" mass="15714">MNHHEDCELACIRECIQQTSQESVVACGSFLIPVGFQATFAATLRCHVPDDVLEHMDESGLPCECPFPCMSTVYDFKMSTSALDIPTTFTGSSSLGWTEDPRCDLYRDLNLGSKNLSESYPIRKEKMVRKFLRRIHELS</sequence>
<dbReference type="GO" id="GO:0005272">
    <property type="term" value="F:sodium channel activity"/>
    <property type="evidence" value="ECO:0007669"/>
    <property type="project" value="UniProtKB-KW"/>
</dbReference>